<dbReference type="EMBL" id="JAUSTP010000034">
    <property type="protein sequence ID" value="MDQ0191217.1"/>
    <property type="molecule type" value="Genomic_DNA"/>
</dbReference>
<organism evidence="3 4">
    <name type="scientific">Alicyclobacillus cycloheptanicus</name>
    <dbReference type="NCBI Taxonomy" id="1457"/>
    <lineage>
        <taxon>Bacteria</taxon>
        <taxon>Bacillati</taxon>
        <taxon>Bacillota</taxon>
        <taxon>Bacilli</taxon>
        <taxon>Bacillales</taxon>
        <taxon>Alicyclobacillaceae</taxon>
        <taxon>Alicyclobacillus</taxon>
    </lineage>
</organism>
<dbReference type="GO" id="GO:0004475">
    <property type="term" value="F:mannose-1-phosphate guanylyltransferase (GTP) activity"/>
    <property type="evidence" value="ECO:0007669"/>
    <property type="project" value="UniProtKB-EC"/>
</dbReference>
<comment type="caution">
    <text evidence="3">The sequence shown here is derived from an EMBL/GenBank/DDBJ whole genome shotgun (WGS) entry which is preliminary data.</text>
</comment>
<dbReference type="EC" id="2.7.7.13" evidence="3"/>
<accession>A0ABT9XLN2</accession>
<feature type="domain" description="Nucleotidyl transferase" evidence="2">
    <location>
        <begin position="2"/>
        <end position="261"/>
    </location>
</feature>
<dbReference type="InterPro" id="IPR050486">
    <property type="entry name" value="Mannose-1P_guanyltransferase"/>
</dbReference>
<dbReference type="SUPFAM" id="SSF53448">
    <property type="entry name" value="Nucleotide-diphospho-sugar transferases"/>
    <property type="match status" value="1"/>
</dbReference>
<keyword evidence="4" id="KW-1185">Reference proteome</keyword>
<gene>
    <name evidence="3" type="ORF">J2S03_003086</name>
</gene>
<dbReference type="CDD" id="cd04181">
    <property type="entry name" value="NTP_transferase"/>
    <property type="match status" value="1"/>
</dbReference>
<dbReference type="Proteomes" id="UP001232973">
    <property type="component" value="Unassembled WGS sequence"/>
</dbReference>
<dbReference type="InterPro" id="IPR005835">
    <property type="entry name" value="NTP_transferase_dom"/>
</dbReference>
<reference evidence="3 4" key="1">
    <citation type="submission" date="2023-07" db="EMBL/GenBank/DDBJ databases">
        <title>Genomic Encyclopedia of Type Strains, Phase IV (KMG-IV): sequencing the most valuable type-strain genomes for metagenomic binning, comparative biology and taxonomic classification.</title>
        <authorList>
            <person name="Goeker M."/>
        </authorList>
    </citation>
    <scope>NUCLEOTIDE SEQUENCE [LARGE SCALE GENOMIC DNA]</scope>
    <source>
        <strain evidence="3 4">DSM 4006</strain>
    </source>
</reference>
<dbReference type="RefSeq" id="WP_274456911.1">
    <property type="nucleotide sequence ID" value="NZ_CP067097.1"/>
</dbReference>
<evidence type="ECO:0000256" key="1">
    <source>
        <dbReference type="SAM" id="MobiDB-lite"/>
    </source>
</evidence>
<name>A0ABT9XLN2_9BACL</name>
<evidence type="ECO:0000313" key="4">
    <source>
        <dbReference type="Proteomes" id="UP001232973"/>
    </source>
</evidence>
<keyword evidence="3" id="KW-0548">Nucleotidyltransferase</keyword>
<evidence type="ECO:0000313" key="3">
    <source>
        <dbReference type="EMBL" id="MDQ0191217.1"/>
    </source>
</evidence>
<dbReference type="Pfam" id="PF00483">
    <property type="entry name" value="NTP_transferase"/>
    <property type="match status" value="1"/>
</dbReference>
<dbReference type="PANTHER" id="PTHR22572">
    <property type="entry name" value="SUGAR-1-PHOSPHATE GUANYL TRANSFERASE"/>
    <property type="match status" value="1"/>
</dbReference>
<proteinExistence type="predicted"/>
<dbReference type="EC" id="5.4.2.8" evidence="3"/>
<feature type="compositionally biased region" description="Basic and acidic residues" evidence="1">
    <location>
        <begin position="154"/>
        <end position="166"/>
    </location>
</feature>
<dbReference type="InterPro" id="IPR029044">
    <property type="entry name" value="Nucleotide-diphossugar_trans"/>
</dbReference>
<keyword evidence="3" id="KW-0413">Isomerase</keyword>
<feature type="region of interest" description="Disordered" evidence="1">
    <location>
        <begin position="154"/>
        <end position="173"/>
    </location>
</feature>
<dbReference type="Gene3D" id="3.90.550.10">
    <property type="entry name" value="Spore Coat Polysaccharide Biosynthesis Protein SpsA, Chain A"/>
    <property type="match status" value="1"/>
</dbReference>
<keyword evidence="3" id="KW-0808">Transferase</keyword>
<protein>
    <submittedName>
        <fullName evidence="3">Mannose-1-phosphate guanylyltransferase/phosphomannomutase</fullName>
        <ecNumber evidence="3">2.7.7.13</ecNumber>
        <ecNumber evidence="3">5.4.2.8</ecNumber>
    </submittedName>
</protein>
<sequence>MKAVIMAGGRGSRLLPLTKHLPKPMVPLLDRPVMEYIVELLATHGFRDIGVTLGYMPDPIRFHFGDGRKFGVHITYKEEPTPLGTAGGVKHIAHDYRETFVVMSGDALTDMNLTAALAAHRRSGAWATLVLSRVSCPRGYGVVSLQRDGAGRDGILRDGASRDGASRDGGLPDGAMRDGAIAEFIEKPQTWDEGRTYTVNTGVYILEPRILDYIPSDQPYDFGSQLFPRLLDMGAPLYGHVMDGYWSDIGTLLQYYQSQLDMIHGRVQVRLPTEIMEKLGVAEGLAEGASGA</sequence>
<dbReference type="GO" id="GO:0004615">
    <property type="term" value="F:phosphomannomutase activity"/>
    <property type="evidence" value="ECO:0007669"/>
    <property type="project" value="UniProtKB-EC"/>
</dbReference>
<evidence type="ECO:0000259" key="2">
    <source>
        <dbReference type="Pfam" id="PF00483"/>
    </source>
</evidence>